<dbReference type="InterPro" id="IPR052189">
    <property type="entry name" value="L-asp_N-monooxygenase_NS-form"/>
</dbReference>
<sequence length="684" mass="73711">MTTTRSTRPFEVCVIGAGPRGMSVIERLCANARRLPPRARVLLHVVDPYPPGAGQVWRTDQPGQLLMNTVASQVTLFTDPSVGIRGPLETGPSLHEWARHLVLFADTGLPAEGVSVDGVSVDGVSADVLAEARRLGPDTYPTRAFYGRYLRWVFERVVARAPRQVEVRVHATRATALDDVPGTGAQRVVLEDGTVLGSLDAVVLAQGHLPVAPSAAEREAAAYAAAHGLVHVPPANPADADLSDVRPGEAVLLRGLGLNFFDHMALLTLGRGGRFERGEAGRLVYRPSGREPRLYAGSRRGIPYQSRGENEKGVEGRHEPLLLTPGRIASLAERSAARGGLDFRADLWPLIAKEVETVYYATLLARRDCACVADRFRAAYLAHAWGDAGEALVLDAFGIGAAVRWDWESVAEPYRGIGFGGPDDWREWLTAYLRTDLAQAREGNVSGPLKAALDVLRDLRNEVRQVVDHGGLTGRSHRDDLDRWYTPLNAFLSIGPPAERVEQMIALIEAGVLTVIGPDMRVHARDGVFEAESAAVPGSAVRARVLVEARLPEIDLRRTADPLLRHLLGTGQCRAYVIGGRRGEDGHETGGLAVTRRPYRLLDADGRAHQRRFAYGVPTESVHWVTAAGVRPGVNSVILGDSDAIARSVLALTPARALPGRRVARVAAGPRTALACGPTPAGVR</sequence>
<evidence type="ECO:0000313" key="3">
    <source>
        <dbReference type="Proteomes" id="UP000653480"/>
    </source>
</evidence>
<dbReference type="AlphaFoldDB" id="A0A8H9LD08"/>
<comment type="caution">
    <text evidence="2">The sequence shown here is derived from an EMBL/GenBank/DDBJ whole genome shotgun (WGS) entry which is preliminary data.</text>
</comment>
<name>A0A8H9LD08_9ACTN</name>
<dbReference type="Proteomes" id="UP000653480">
    <property type="component" value="Unassembled WGS sequence"/>
</dbReference>
<dbReference type="PANTHER" id="PTHR40254:SF1">
    <property type="entry name" value="BLR0577 PROTEIN"/>
    <property type="match status" value="1"/>
</dbReference>
<gene>
    <name evidence="2" type="ORF">GCM10011574_62510</name>
</gene>
<evidence type="ECO:0000259" key="1">
    <source>
        <dbReference type="Pfam" id="PF13454"/>
    </source>
</evidence>
<dbReference type="RefSeq" id="WP_142574690.1">
    <property type="nucleotide sequence ID" value="NZ_BMMN01000016.1"/>
</dbReference>
<reference evidence="2" key="1">
    <citation type="journal article" date="2014" name="Int. J. Syst. Evol. Microbiol.">
        <title>Complete genome sequence of Corynebacterium casei LMG S-19264T (=DSM 44701T), isolated from a smear-ripened cheese.</title>
        <authorList>
            <consortium name="US DOE Joint Genome Institute (JGI-PGF)"/>
            <person name="Walter F."/>
            <person name="Albersmeier A."/>
            <person name="Kalinowski J."/>
            <person name="Ruckert C."/>
        </authorList>
    </citation>
    <scope>NUCLEOTIDE SEQUENCE</scope>
    <source>
        <strain evidence="2">CGMCC 4.7138</strain>
    </source>
</reference>
<accession>A0A8H9LD08</accession>
<dbReference type="PANTHER" id="PTHR40254">
    <property type="entry name" value="BLR0577 PROTEIN"/>
    <property type="match status" value="1"/>
</dbReference>
<dbReference type="Pfam" id="PF13454">
    <property type="entry name" value="NAD_binding_9"/>
    <property type="match status" value="1"/>
</dbReference>
<evidence type="ECO:0000313" key="2">
    <source>
        <dbReference type="EMBL" id="GGO28232.1"/>
    </source>
</evidence>
<feature type="domain" description="FAD-dependent urate hydroxylase HpyO/Asp monooxygenase CreE-like FAD/NAD(P)-binding" evidence="1">
    <location>
        <begin position="14"/>
        <end position="208"/>
    </location>
</feature>
<dbReference type="EMBL" id="BMMN01000016">
    <property type="protein sequence ID" value="GGO28232.1"/>
    <property type="molecule type" value="Genomic_DNA"/>
</dbReference>
<dbReference type="InterPro" id="IPR036188">
    <property type="entry name" value="FAD/NAD-bd_sf"/>
</dbReference>
<dbReference type="SUPFAM" id="SSF51905">
    <property type="entry name" value="FAD/NAD(P)-binding domain"/>
    <property type="match status" value="1"/>
</dbReference>
<dbReference type="InterPro" id="IPR038732">
    <property type="entry name" value="HpyO/CreE_NAD-binding"/>
</dbReference>
<protein>
    <recommendedName>
        <fullName evidence="1">FAD-dependent urate hydroxylase HpyO/Asp monooxygenase CreE-like FAD/NAD(P)-binding domain-containing protein</fullName>
    </recommendedName>
</protein>
<reference evidence="2" key="2">
    <citation type="submission" date="2020-09" db="EMBL/GenBank/DDBJ databases">
        <authorList>
            <person name="Sun Q."/>
            <person name="Zhou Y."/>
        </authorList>
    </citation>
    <scope>NUCLEOTIDE SEQUENCE</scope>
    <source>
        <strain evidence="2">CGMCC 4.7138</strain>
    </source>
</reference>
<proteinExistence type="predicted"/>
<keyword evidence="3" id="KW-1185">Reference proteome</keyword>
<organism evidence="2 3">
    <name type="scientific">Microbispora bryophytorum</name>
    <dbReference type="NCBI Taxonomy" id="1460882"/>
    <lineage>
        <taxon>Bacteria</taxon>
        <taxon>Bacillati</taxon>
        <taxon>Actinomycetota</taxon>
        <taxon>Actinomycetes</taxon>
        <taxon>Streptosporangiales</taxon>
        <taxon>Streptosporangiaceae</taxon>
        <taxon>Microbispora</taxon>
    </lineage>
</organism>
<dbReference type="OrthoDB" id="3653265at2"/>